<gene>
    <name evidence="1" type="ORF">FG383_13650</name>
</gene>
<evidence type="ECO:0000313" key="2">
    <source>
        <dbReference type="Proteomes" id="UP000318937"/>
    </source>
</evidence>
<accession>A0A544T4D6</accession>
<name>A0A544T4D6_9BACI</name>
<dbReference type="EMBL" id="VDGG01000028">
    <property type="protein sequence ID" value="TQR12313.1"/>
    <property type="molecule type" value="Genomic_DNA"/>
</dbReference>
<keyword evidence="2" id="KW-1185">Reference proteome</keyword>
<dbReference type="Proteomes" id="UP000318937">
    <property type="component" value="Unassembled WGS sequence"/>
</dbReference>
<reference evidence="1 2" key="1">
    <citation type="submission" date="2019-05" db="EMBL/GenBank/DDBJ databases">
        <title>Psychrobacillus vulpis sp. nov., a new species isolated from feces of a red fox that inhabits in The Tablas de Daimiel Natural Park, Albacete, Spain.</title>
        <authorList>
            <person name="Rodriguez M."/>
            <person name="Reina J.C."/>
            <person name="Bejar V."/>
            <person name="Llamas I."/>
        </authorList>
    </citation>
    <scope>NUCLEOTIDE SEQUENCE [LARGE SCALE GENOMIC DNA]</scope>
    <source>
        <strain evidence="1 2">NHI-2</strain>
    </source>
</reference>
<organism evidence="1 2">
    <name type="scientific">Psychrobacillus soli</name>
    <dbReference type="NCBI Taxonomy" id="1543965"/>
    <lineage>
        <taxon>Bacteria</taxon>
        <taxon>Bacillati</taxon>
        <taxon>Bacillota</taxon>
        <taxon>Bacilli</taxon>
        <taxon>Bacillales</taxon>
        <taxon>Bacillaceae</taxon>
        <taxon>Psychrobacillus</taxon>
    </lineage>
</organism>
<dbReference type="AlphaFoldDB" id="A0A544T4D6"/>
<comment type="caution">
    <text evidence="1">The sequence shown here is derived from an EMBL/GenBank/DDBJ whole genome shotgun (WGS) entry which is preliminary data.</text>
</comment>
<sequence length="84" mass="9820">MYQRTGKKRKTEHVILGVDMWTSDLIEKLKKSGTWNISVIDYEAEADKLALGSTIFYSPELAKEELAKSKKIVFHKYLDPNMRW</sequence>
<dbReference type="RefSeq" id="WP_142607945.1">
    <property type="nucleotide sequence ID" value="NZ_VDGG01000028.1"/>
</dbReference>
<dbReference type="OrthoDB" id="2970592at2"/>
<proteinExistence type="predicted"/>
<protein>
    <submittedName>
        <fullName evidence="1">Uncharacterized protein</fullName>
    </submittedName>
</protein>
<evidence type="ECO:0000313" key="1">
    <source>
        <dbReference type="EMBL" id="TQR12313.1"/>
    </source>
</evidence>